<feature type="compositionally biased region" description="Low complexity" evidence="1">
    <location>
        <begin position="207"/>
        <end position="216"/>
    </location>
</feature>
<feature type="region of interest" description="Disordered" evidence="1">
    <location>
        <begin position="178"/>
        <end position="255"/>
    </location>
</feature>
<feature type="compositionally biased region" description="Low complexity" evidence="1">
    <location>
        <begin position="190"/>
        <end position="200"/>
    </location>
</feature>
<feature type="region of interest" description="Disordered" evidence="1">
    <location>
        <begin position="1"/>
        <end position="59"/>
    </location>
</feature>
<keyword evidence="2" id="KW-0732">Signal</keyword>
<evidence type="ECO:0000313" key="3">
    <source>
        <dbReference type="EMBL" id="QNT69880.1"/>
    </source>
</evidence>
<evidence type="ECO:0000313" key="4">
    <source>
        <dbReference type="Proteomes" id="UP000516369"/>
    </source>
</evidence>
<dbReference type="EMBL" id="CP053923">
    <property type="protein sequence ID" value="QNT69880.1"/>
    <property type="molecule type" value="Genomic_DNA"/>
</dbReference>
<keyword evidence="4" id="KW-1185">Reference proteome</keyword>
<gene>
    <name evidence="3" type="ORF">HQ394_11805</name>
</gene>
<accession>A0A7H1N2E4</accession>
<feature type="chain" id="PRO_5028839828" description="Right-handed parallel beta-helix repeat-containing protein" evidence="2">
    <location>
        <begin position="25"/>
        <end position="1092"/>
    </location>
</feature>
<reference evidence="3 4" key="1">
    <citation type="submission" date="2020-05" db="EMBL/GenBank/DDBJ databases">
        <title>Complete closed genome sequence of Defluviicoccus vanus.</title>
        <authorList>
            <person name="Bessarab I."/>
            <person name="Arumugam K."/>
            <person name="Maszenan A.M."/>
            <person name="Seviour R.J."/>
            <person name="Williams R.B."/>
        </authorList>
    </citation>
    <scope>NUCLEOTIDE SEQUENCE [LARGE SCALE GENOMIC DNA]</scope>
    <source>
        <strain evidence="3 4">Ben 114</strain>
    </source>
</reference>
<proteinExistence type="predicted"/>
<protein>
    <recommendedName>
        <fullName evidence="5">Right-handed parallel beta-helix repeat-containing protein</fullName>
    </recommendedName>
</protein>
<organism evidence="3 4">
    <name type="scientific">Defluviicoccus vanus</name>
    <dbReference type="NCBI Taxonomy" id="111831"/>
    <lineage>
        <taxon>Bacteria</taxon>
        <taxon>Pseudomonadati</taxon>
        <taxon>Pseudomonadota</taxon>
        <taxon>Alphaproteobacteria</taxon>
        <taxon>Rhodospirillales</taxon>
        <taxon>Rhodospirillaceae</taxon>
        <taxon>Defluviicoccus</taxon>
    </lineage>
</organism>
<dbReference type="KEGG" id="dvn:HQ394_11805"/>
<feature type="compositionally biased region" description="Low complexity" evidence="1">
    <location>
        <begin position="18"/>
        <end position="55"/>
    </location>
</feature>
<dbReference type="Proteomes" id="UP000516369">
    <property type="component" value="Chromosome"/>
</dbReference>
<evidence type="ECO:0000256" key="2">
    <source>
        <dbReference type="SAM" id="SignalP"/>
    </source>
</evidence>
<evidence type="ECO:0008006" key="5">
    <source>
        <dbReference type="Google" id="ProtNLM"/>
    </source>
</evidence>
<sequence>MRSPCRRPTLPAPFLRRAPSPSAAASPAAATSPPIAASPSISSQRGTAGTATTVARADHSHAAATTTVDGLLAAADKQKLDSVATGAQVNPAAATDAEITAGTATATRTVSPAQIKAAVTTFVPVPSVAGRTGAVTLTQADVAGTVPSARAITVGSGLTGGGDLSADRSIAVNLATAGELQAPPPPSPAPTTATQQPRPRLMAFSLPPTSRSSTASPPEPRSIRQRRPTRKSPPAPPLPPVPSHRHRLRLPSPPHSPVITVAGRTGAITLSLADASDSLASTGRYAVTTNETNLLRAFPEATFAGRQNGMGSGALTTVLPSEAVAMLPLATAASDGIMPAAAKAKLDAIAAFPECNLGTFSTGNSAIILQDMAATVVNPGLANSAILGVSLKNTPLIYLRGTVGTAGASTARIAVMFSPNAAGPYTWYMADGTLAPANGSAAPVEPNGYCAADISNGGSATFRTAITVPPAIQALDSCSLQLIRWGGDGVADPSLINLRVSAIGTLVSPTIASVFGRAGAIVAASGDYAANQILDASDGSKVIMTSDEREIARKAAITARSPYAFFRNRLRFNLTTDFGVNNLVADATPTGSSGTDDRAKLKAIRDYFRANYAGQEFDLLMPADRVAAISKTLPWDIDGAHFIGLGSPAATGFIGTLATYKHWNNSPFLCCSITNSNLSTRQNWRLASGVDGTADMKAGDDAFVASVTTDYDAISVGDKLTILSGRYDTQADPVPTRRFTAKVVSKGSAGRIYLDRKLPFDFPSTPHPAKNSGAYNYKRANGTAVAGNAFAIHREMAADGTQNYVDSVANEYHSKVSFINLLIAVRAGFPTAGFPMDGLYQNCRIVGDGYGLYGNALQNTLVDGCEFETRAGICELGIGSCLNIIRNCTWTRSETFTSEMGQAWLLRDGEYGCYNTFDNIELRGDNLTRTDLADLAVIQALGTTGDKFRNIWARVAVPSTMRAFYVTDYSDQPYGGCHNEFRNIYVESTATGATHSNSVIRFLGSGNSARQVKVVSGSGSVFSNGPQIYAGSDDCDIMDFVVNPQQGNLPLSIQGGCNRTRVTRYDGTVSNNGTGSILTNNAVGSARPGRYF</sequence>
<feature type="compositionally biased region" description="Pro residues" evidence="1">
    <location>
        <begin position="231"/>
        <end position="242"/>
    </location>
</feature>
<dbReference type="AlphaFoldDB" id="A0A7H1N2E4"/>
<feature type="signal peptide" evidence="2">
    <location>
        <begin position="1"/>
        <end position="24"/>
    </location>
</feature>
<evidence type="ECO:0000256" key="1">
    <source>
        <dbReference type="SAM" id="MobiDB-lite"/>
    </source>
</evidence>
<name>A0A7H1N2E4_9PROT</name>